<reference evidence="6 7" key="1">
    <citation type="submission" date="2024-02" db="EMBL/GenBank/DDBJ databases">
        <authorList>
            <person name="Daric V."/>
            <person name="Darras S."/>
        </authorList>
    </citation>
    <scope>NUCLEOTIDE SEQUENCE [LARGE SCALE GENOMIC DNA]</scope>
</reference>
<evidence type="ECO:0000259" key="5">
    <source>
        <dbReference type="PROSITE" id="PS51670"/>
    </source>
</evidence>
<organism evidence="6 7">
    <name type="scientific">Clavelina lepadiformis</name>
    <name type="common">Light-bulb sea squirt</name>
    <name type="synonym">Ascidia lepadiformis</name>
    <dbReference type="NCBI Taxonomy" id="159417"/>
    <lineage>
        <taxon>Eukaryota</taxon>
        <taxon>Metazoa</taxon>
        <taxon>Chordata</taxon>
        <taxon>Tunicata</taxon>
        <taxon>Ascidiacea</taxon>
        <taxon>Aplousobranchia</taxon>
        <taxon>Clavelinidae</taxon>
        <taxon>Clavelina</taxon>
    </lineage>
</organism>
<dbReference type="SMART" id="SM00209">
    <property type="entry name" value="TSP1"/>
    <property type="match status" value="2"/>
</dbReference>
<feature type="signal peptide" evidence="4">
    <location>
        <begin position="1"/>
        <end position="25"/>
    </location>
</feature>
<keyword evidence="3" id="KW-0472">Membrane</keyword>
<dbReference type="InterPro" id="IPR000884">
    <property type="entry name" value="TSP1_rpt"/>
</dbReference>
<dbReference type="EMBL" id="CAWYQH010000119">
    <property type="protein sequence ID" value="CAK8690884.1"/>
    <property type="molecule type" value="Genomic_DNA"/>
</dbReference>
<feature type="domain" description="ShKT" evidence="5">
    <location>
        <begin position="77"/>
        <end position="119"/>
    </location>
</feature>
<feature type="transmembrane region" description="Helical" evidence="3">
    <location>
        <begin position="236"/>
        <end position="258"/>
    </location>
</feature>
<evidence type="ECO:0000313" key="7">
    <source>
        <dbReference type="Proteomes" id="UP001642483"/>
    </source>
</evidence>
<evidence type="ECO:0000313" key="6">
    <source>
        <dbReference type="EMBL" id="CAK8690884.1"/>
    </source>
</evidence>
<comment type="caution">
    <text evidence="1">Lacks conserved residue(s) required for the propagation of feature annotation.</text>
</comment>
<evidence type="ECO:0000256" key="2">
    <source>
        <dbReference type="SAM" id="MobiDB-lite"/>
    </source>
</evidence>
<dbReference type="Proteomes" id="UP001642483">
    <property type="component" value="Unassembled WGS sequence"/>
</dbReference>
<comment type="caution">
    <text evidence="6">The sequence shown here is derived from an EMBL/GenBank/DDBJ whole genome shotgun (WGS) entry which is preliminary data.</text>
</comment>
<dbReference type="InterPro" id="IPR036383">
    <property type="entry name" value="TSP1_rpt_sf"/>
</dbReference>
<feature type="compositionally biased region" description="Polar residues" evidence="2">
    <location>
        <begin position="267"/>
        <end position="280"/>
    </location>
</feature>
<accession>A0ABP0GJR1</accession>
<dbReference type="SUPFAM" id="SSF82895">
    <property type="entry name" value="TSP-1 type 1 repeat"/>
    <property type="match status" value="1"/>
</dbReference>
<keyword evidence="7" id="KW-1185">Reference proteome</keyword>
<dbReference type="PROSITE" id="PS51670">
    <property type="entry name" value="SHKT"/>
    <property type="match status" value="1"/>
</dbReference>
<keyword evidence="3" id="KW-0812">Transmembrane</keyword>
<sequence>MCGLTTSLTSSFIIVALFQIHSSSSQECPCLNDEVPSTWGFWIGPSSCVGQCDLAKKVRTRSCFLPIDPTPVRTTDCLITNLANCTNLASCEGEWSSWSTVSDCSNSCGSGTEKQLRTCYKKNVPGNLRNKYCLGGYGTEEQTRENICSRRQGCFSRPTTTTTTSTTTTTTTTTTKTSTQAAPTVAVSGTSTSIGEDVMKDMTTNMVSLPLRPGPNVRDPSHNHQQTGNGLDTTTLAAILGSVAIVCITLIIVAVAAIRKRRKRQENGVTGNSTSIPTMPTEQCSVANYETVRPELSHDNESSFSNIDLGSPYYNHTMHDTNLQVPPHSNDLYLEPVPSPRGSRHFPAPEDTIYFTIDDIKK</sequence>
<evidence type="ECO:0000256" key="3">
    <source>
        <dbReference type="SAM" id="Phobius"/>
    </source>
</evidence>
<protein>
    <recommendedName>
        <fullName evidence="5">ShKT domain-containing protein</fullName>
    </recommendedName>
</protein>
<dbReference type="Gene3D" id="2.20.100.10">
    <property type="entry name" value="Thrombospondin type-1 (TSP1) repeat"/>
    <property type="match status" value="1"/>
</dbReference>
<evidence type="ECO:0000256" key="1">
    <source>
        <dbReference type="PROSITE-ProRule" id="PRU01005"/>
    </source>
</evidence>
<dbReference type="InterPro" id="IPR003582">
    <property type="entry name" value="ShKT_dom"/>
</dbReference>
<proteinExistence type="predicted"/>
<evidence type="ECO:0000256" key="4">
    <source>
        <dbReference type="SAM" id="SignalP"/>
    </source>
</evidence>
<gene>
    <name evidence="6" type="ORF">CVLEPA_LOCUS23440</name>
</gene>
<feature type="chain" id="PRO_5046805664" description="ShKT domain-containing protein" evidence="4">
    <location>
        <begin position="26"/>
        <end position="362"/>
    </location>
</feature>
<keyword evidence="4" id="KW-0732">Signal</keyword>
<dbReference type="PROSITE" id="PS50092">
    <property type="entry name" value="TSP1"/>
    <property type="match status" value="1"/>
</dbReference>
<name>A0ABP0GJR1_CLALP</name>
<feature type="region of interest" description="Disordered" evidence="2">
    <location>
        <begin position="159"/>
        <end position="184"/>
    </location>
</feature>
<feature type="region of interest" description="Disordered" evidence="2">
    <location>
        <begin position="261"/>
        <end position="280"/>
    </location>
</feature>
<keyword evidence="3" id="KW-1133">Transmembrane helix</keyword>
<feature type="compositionally biased region" description="Low complexity" evidence="2">
    <location>
        <begin position="159"/>
        <end position="179"/>
    </location>
</feature>